<evidence type="ECO:0000259" key="6">
    <source>
        <dbReference type="Pfam" id="PF04932"/>
    </source>
</evidence>
<dbReference type="STRING" id="570947.SAMN05421687_10374"/>
<feature type="transmembrane region" description="Helical" evidence="5">
    <location>
        <begin position="88"/>
        <end position="107"/>
    </location>
</feature>
<dbReference type="InterPro" id="IPR007016">
    <property type="entry name" value="O-antigen_ligase-rel_domated"/>
</dbReference>
<dbReference type="InterPro" id="IPR051533">
    <property type="entry name" value="WaaL-like"/>
</dbReference>
<feature type="transmembrane region" description="Helical" evidence="5">
    <location>
        <begin position="401"/>
        <end position="420"/>
    </location>
</feature>
<evidence type="ECO:0000256" key="3">
    <source>
        <dbReference type="ARBA" id="ARBA00022989"/>
    </source>
</evidence>
<feature type="transmembrane region" description="Helical" evidence="5">
    <location>
        <begin position="218"/>
        <end position="236"/>
    </location>
</feature>
<evidence type="ECO:0000256" key="2">
    <source>
        <dbReference type="ARBA" id="ARBA00022692"/>
    </source>
</evidence>
<dbReference type="Proteomes" id="UP000187608">
    <property type="component" value="Unassembled WGS sequence"/>
</dbReference>
<evidence type="ECO:0000313" key="8">
    <source>
        <dbReference type="Proteomes" id="UP000187608"/>
    </source>
</evidence>
<gene>
    <name evidence="7" type="ORF">SAMN05421687_10374</name>
</gene>
<keyword evidence="2 5" id="KW-0812">Transmembrane</keyword>
<dbReference type="Pfam" id="PF04932">
    <property type="entry name" value="Wzy_C"/>
    <property type="match status" value="1"/>
</dbReference>
<feature type="transmembrane region" description="Helical" evidence="5">
    <location>
        <begin position="61"/>
        <end position="82"/>
    </location>
</feature>
<dbReference type="RefSeq" id="WP_076557549.1">
    <property type="nucleotide sequence ID" value="NZ_FTOC01000003.1"/>
</dbReference>
<evidence type="ECO:0000313" key="7">
    <source>
        <dbReference type="EMBL" id="SIS42599.1"/>
    </source>
</evidence>
<feature type="transmembrane region" description="Helical" evidence="5">
    <location>
        <begin position="119"/>
        <end position="141"/>
    </location>
</feature>
<dbReference type="AlphaFoldDB" id="A0A1N7IZY5"/>
<feature type="domain" description="O-antigen ligase-related" evidence="6">
    <location>
        <begin position="201"/>
        <end position="379"/>
    </location>
</feature>
<feature type="transmembrane region" description="Helical" evidence="5">
    <location>
        <begin position="196"/>
        <end position="212"/>
    </location>
</feature>
<dbReference type="GO" id="GO:0016874">
    <property type="term" value="F:ligase activity"/>
    <property type="evidence" value="ECO:0007669"/>
    <property type="project" value="UniProtKB-KW"/>
</dbReference>
<dbReference type="PANTHER" id="PTHR37422:SF13">
    <property type="entry name" value="LIPOPOLYSACCHARIDE BIOSYNTHESIS PROTEIN PA4999-RELATED"/>
    <property type="match status" value="1"/>
</dbReference>
<keyword evidence="7" id="KW-0436">Ligase</keyword>
<name>A0A1N7IZY5_9BACI</name>
<accession>A0A1N7IZY5</accession>
<feature type="transmembrane region" description="Helical" evidence="5">
    <location>
        <begin position="243"/>
        <end position="260"/>
    </location>
</feature>
<reference evidence="8" key="1">
    <citation type="submission" date="2017-01" db="EMBL/GenBank/DDBJ databases">
        <authorList>
            <person name="Varghese N."/>
            <person name="Submissions S."/>
        </authorList>
    </citation>
    <scope>NUCLEOTIDE SEQUENCE [LARGE SCALE GENOMIC DNA]</scope>
    <source>
        <strain evidence="8">DSM 23127</strain>
    </source>
</reference>
<organism evidence="7 8">
    <name type="scientific">Salimicrobium flavidum</name>
    <dbReference type="NCBI Taxonomy" id="570947"/>
    <lineage>
        <taxon>Bacteria</taxon>
        <taxon>Bacillati</taxon>
        <taxon>Bacillota</taxon>
        <taxon>Bacilli</taxon>
        <taxon>Bacillales</taxon>
        <taxon>Bacillaceae</taxon>
        <taxon>Salimicrobium</taxon>
    </lineage>
</organism>
<protein>
    <submittedName>
        <fullName evidence="7">O-antigen ligase</fullName>
    </submittedName>
</protein>
<dbReference type="GO" id="GO:0016020">
    <property type="term" value="C:membrane"/>
    <property type="evidence" value="ECO:0007669"/>
    <property type="project" value="UniProtKB-SubCell"/>
</dbReference>
<evidence type="ECO:0000256" key="1">
    <source>
        <dbReference type="ARBA" id="ARBA00004141"/>
    </source>
</evidence>
<proteinExistence type="predicted"/>
<evidence type="ECO:0000256" key="5">
    <source>
        <dbReference type="SAM" id="Phobius"/>
    </source>
</evidence>
<feature type="transmembrane region" description="Helical" evidence="5">
    <location>
        <begin position="31"/>
        <end position="49"/>
    </location>
</feature>
<evidence type="ECO:0000256" key="4">
    <source>
        <dbReference type="ARBA" id="ARBA00023136"/>
    </source>
</evidence>
<dbReference type="PANTHER" id="PTHR37422">
    <property type="entry name" value="TEICHURONIC ACID BIOSYNTHESIS PROTEIN TUAE"/>
    <property type="match status" value="1"/>
</dbReference>
<feature type="transmembrane region" description="Helical" evidence="5">
    <location>
        <begin position="7"/>
        <end position="25"/>
    </location>
</feature>
<dbReference type="EMBL" id="FTOC01000003">
    <property type="protein sequence ID" value="SIS42599.1"/>
    <property type="molecule type" value="Genomic_DNA"/>
</dbReference>
<sequence>MLKQHSLTFYLTILTIFLVPLIPFRVEIGPIPLSTEVVLIPLLTLSFVYDYWKKNIRLNAFPIKIFLILLGAFAFISVVSLTQAQAPLPGILEIVRFVSYIFLFIIVTKTTFTYREYVTIATTFLMSVLLVVTYGIFSFVVDFNLNKAGLYALTEAWGRVGSTFTNPNYFAGLINFILPAFLFLSILYFTRTRTKLLFFGFFALLVISQIFTYTRSAWFIMALAIIMVLMTMPKRFWNGFKSIPMVIAALLLAISVVNLPDVQERTTSAFFVIESLIPTGMLQFNSEESPDQEQSDAAAANKESTERAVVSRTTLWKTGWVMFKDNPVLGVGAGNYLVRYSDYTEKYPELYVGHDAYSVHNSFLKVASETGIFGLLSFLSIYLYLLYFIGKEFLKNRNKNLLNQLLLAGLFIGTGTFLGQNLANNLIFIPQLNVIFWLVTGLTLSYVYTTYAHKEKIIS</sequence>
<feature type="transmembrane region" description="Helical" evidence="5">
    <location>
        <begin position="371"/>
        <end position="389"/>
    </location>
</feature>
<dbReference type="OrthoDB" id="9806320at2"/>
<feature type="transmembrane region" description="Helical" evidence="5">
    <location>
        <begin position="169"/>
        <end position="189"/>
    </location>
</feature>
<keyword evidence="4 5" id="KW-0472">Membrane</keyword>
<comment type="subcellular location">
    <subcellularLocation>
        <location evidence="1">Membrane</location>
        <topology evidence="1">Multi-pass membrane protein</topology>
    </subcellularLocation>
</comment>
<keyword evidence="8" id="KW-1185">Reference proteome</keyword>
<feature type="transmembrane region" description="Helical" evidence="5">
    <location>
        <begin position="426"/>
        <end position="448"/>
    </location>
</feature>
<keyword evidence="3 5" id="KW-1133">Transmembrane helix</keyword>